<dbReference type="Gene3D" id="1.50.10.20">
    <property type="match status" value="1"/>
</dbReference>
<accession>A0A5C8HLI0</accession>
<comment type="caution">
    <text evidence="1">The sequence shown here is derived from an EMBL/GenBank/DDBJ whole genome shotgun (WGS) entry which is preliminary data.</text>
</comment>
<dbReference type="OrthoDB" id="370326at2"/>
<proteinExistence type="predicted"/>
<evidence type="ECO:0000313" key="2">
    <source>
        <dbReference type="Proteomes" id="UP000321196"/>
    </source>
</evidence>
<evidence type="ECO:0000313" key="1">
    <source>
        <dbReference type="EMBL" id="TXK04452.1"/>
    </source>
</evidence>
<keyword evidence="2" id="KW-1185">Reference proteome</keyword>
<name>A0A5C8HLI0_9MICO</name>
<dbReference type="SUPFAM" id="SSF48239">
    <property type="entry name" value="Terpenoid cyclases/Protein prenyltransferases"/>
    <property type="match status" value="2"/>
</dbReference>
<gene>
    <name evidence="1" type="ORF">FVP60_07055</name>
</gene>
<organism evidence="1 2">
    <name type="scientific">Microbacterium mitrae</name>
    <dbReference type="NCBI Taxonomy" id="664640"/>
    <lineage>
        <taxon>Bacteria</taxon>
        <taxon>Bacillati</taxon>
        <taxon>Actinomycetota</taxon>
        <taxon>Actinomycetes</taxon>
        <taxon>Micrococcales</taxon>
        <taxon>Microbacteriaceae</taxon>
        <taxon>Microbacterium</taxon>
    </lineage>
</organism>
<protein>
    <submittedName>
        <fullName evidence="1">Squalene cyclase</fullName>
    </submittedName>
</protein>
<dbReference type="EMBL" id="VRSW01000002">
    <property type="protein sequence ID" value="TXK04452.1"/>
    <property type="molecule type" value="Genomic_DNA"/>
</dbReference>
<sequence>MVHDDVTAWLLEADPSLQFQVQRDLLDAPLSTWNRTRERTMTEGYGAELLAKQDDDGQWAGGAYFPGANDWQAEPGQPWTATTWSLNMLRTWGVDAAALEGTAEKLATTSRWEYDNLPYWGGEVDVCINAFTLQNGIWLGVDMAPLARWFVDHTLPDGGFNCEWESGSTRSSFHSTLNALYALLAYEQAGLATDELIATRHRAEEYLLARHLMYSLSTGEVVAPWVTNFLAIPRHAYSALRALDYFRLASEHDRTSPDPRLAEAVAMVRSKQQPDGRWLNDHHLPGRVWFEIDEPVGEPSRNVTLQALRVLRWIDDAQ</sequence>
<reference evidence="1 2" key="1">
    <citation type="submission" date="2019-08" db="EMBL/GenBank/DDBJ databases">
        <authorList>
            <person name="Dong K."/>
        </authorList>
    </citation>
    <scope>NUCLEOTIDE SEQUENCE [LARGE SCALE GENOMIC DNA]</scope>
    <source>
        <strain evidence="1 2">M4-8</strain>
    </source>
</reference>
<dbReference type="AlphaFoldDB" id="A0A5C8HLI0"/>
<dbReference type="Proteomes" id="UP000321196">
    <property type="component" value="Unassembled WGS sequence"/>
</dbReference>
<dbReference type="RefSeq" id="WP_147825587.1">
    <property type="nucleotide sequence ID" value="NZ_BAAARG010000002.1"/>
</dbReference>
<dbReference type="InterPro" id="IPR008930">
    <property type="entry name" value="Terpenoid_cyclase/PrenylTrfase"/>
</dbReference>